<dbReference type="Proteomes" id="UP000828390">
    <property type="component" value="Unassembled WGS sequence"/>
</dbReference>
<gene>
    <name evidence="1" type="ORF">DPMN_006560</name>
</gene>
<comment type="caution">
    <text evidence="1">The sequence shown here is derived from an EMBL/GenBank/DDBJ whole genome shotgun (WGS) entry which is preliminary data.</text>
</comment>
<keyword evidence="2" id="KW-1185">Reference proteome</keyword>
<dbReference type="AlphaFoldDB" id="A0A9D4MS52"/>
<dbReference type="EMBL" id="JAIWYP010000001">
    <property type="protein sequence ID" value="KAH3882618.1"/>
    <property type="molecule type" value="Genomic_DNA"/>
</dbReference>
<name>A0A9D4MS52_DREPO</name>
<evidence type="ECO:0000313" key="1">
    <source>
        <dbReference type="EMBL" id="KAH3882618.1"/>
    </source>
</evidence>
<organism evidence="1 2">
    <name type="scientific">Dreissena polymorpha</name>
    <name type="common">Zebra mussel</name>
    <name type="synonym">Mytilus polymorpha</name>
    <dbReference type="NCBI Taxonomy" id="45954"/>
    <lineage>
        <taxon>Eukaryota</taxon>
        <taxon>Metazoa</taxon>
        <taxon>Spiralia</taxon>
        <taxon>Lophotrochozoa</taxon>
        <taxon>Mollusca</taxon>
        <taxon>Bivalvia</taxon>
        <taxon>Autobranchia</taxon>
        <taxon>Heteroconchia</taxon>
        <taxon>Euheterodonta</taxon>
        <taxon>Imparidentia</taxon>
        <taxon>Neoheterodontei</taxon>
        <taxon>Myida</taxon>
        <taxon>Dreissenoidea</taxon>
        <taxon>Dreissenidae</taxon>
        <taxon>Dreissena</taxon>
    </lineage>
</organism>
<sequence>MDGLMDVMRQESAGMDGRMDGRMDEGWMKDGTRGLDRITGWGGLIVWDRMFR</sequence>
<reference evidence="1" key="1">
    <citation type="journal article" date="2019" name="bioRxiv">
        <title>The Genome of the Zebra Mussel, Dreissena polymorpha: A Resource for Invasive Species Research.</title>
        <authorList>
            <person name="McCartney M.A."/>
            <person name="Auch B."/>
            <person name="Kono T."/>
            <person name="Mallez S."/>
            <person name="Zhang Y."/>
            <person name="Obille A."/>
            <person name="Becker A."/>
            <person name="Abrahante J.E."/>
            <person name="Garbe J."/>
            <person name="Badalamenti J.P."/>
            <person name="Herman A."/>
            <person name="Mangelson H."/>
            <person name="Liachko I."/>
            <person name="Sullivan S."/>
            <person name="Sone E.D."/>
            <person name="Koren S."/>
            <person name="Silverstein K.A.T."/>
            <person name="Beckman K.B."/>
            <person name="Gohl D.M."/>
        </authorList>
    </citation>
    <scope>NUCLEOTIDE SEQUENCE</scope>
    <source>
        <strain evidence="1">Duluth1</strain>
        <tissue evidence="1">Whole animal</tissue>
    </source>
</reference>
<evidence type="ECO:0000313" key="2">
    <source>
        <dbReference type="Proteomes" id="UP000828390"/>
    </source>
</evidence>
<reference evidence="1" key="2">
    <citation type="submission" date="2020-11" db="EMBL/GenBank/DDBJ databases">
        <authorList>
            <person name="McCartney M.A."/>
            <person name="Auch B."/>
            <person name="Kono T."/>
            <person name="Mallez S."/>
            <person name="Becker A."/>
            <person name="Gohl D.M."/>
            <person name="Silverstein K.A.T."/>
            <person name="Koren S."/>
            <person name="Bechman K.B."/>
            <person name="Herman A."/>
            <person name="Abrahante J.E."/>
            <person name="Garbe J."/>
        </authorList>
    </citation>
    <scope>NUCLEOTIDE SEQUENCE</scope>
    <source>
        <strain evidence="1">Duluth1</strain>
        <tissue evidence="1">Whole animal</tissue>
    </source>
</reference>
<proteinExistence type="predicted"/>
<accession>A0A9D4MS52</accession>
<protein>
    <submittedName>
        <fullName evidence="1">Uncharacterized protein</fullName>
    </submittedName>
</protein>